<evidence type="ECO:0000256" key="2">
    <source>
        <dbReference type="ARBA" id="ARBA00008639"/>
    </source>
</evidence>
<dbReference type="InterPro" id="IPR036052">
    <property type="entry name" value="TrpB-like_PALP_sf"/>
</dbReference>
<evidence type="ECO:0000313" key="7">
    <source>
        <dbReference type="EMBL" id="TMI83454.1"/>
    </source>
</evidence>
<feature type="modified residue" description="N6-(pyridoxal phosphate)lysine" evidence="5">
    <location>
        <position position="53"/>
    </location>
</feature>
<dbReference type="InterPro" id="IPR027278">
    <property type="entry name" value="ACCD_DCysDesulf"/>
</dbReference>
<comment type="cofactor">
    <cofactor evidence="1">
        <name>pyridoxal 5'-phosphate</name>
        <dbReference type="ChEBI" id="CHEBI:597326"/>
    </cofactor>
</comment>
<dbReference type="Proteomes" id="UP000320048">
    <property type="component" value="Unassembled WGS sequence"/>
</dbReference>
<dbReference type="SUPFAM" id="SSF53686">
    <property type="entry name" value="Tryptophan synthase beta subunit-like PLP-dependent enzymes"/>
    <property type="match status" value="1"/>
</dbReference>
<dbReference type="PANTHER" id="PTHR43780">
    <property type="entry name" value="1-AMINOCYCLOPROPANE-1-CARBOXYLATE DEAMINASE-RELATED"/>
    <property type="match status" value="1"/>
</dbReference>
<evidence type="ECO:0000256" key="1">
    <source>
        <dbReference type="ARBA" id="ARBA00001933"/>
    </source>
</evidence>
<gene>
    <name evidence="7" type="ORF">E6H04_02925</name>
</gene>
<dbReference type="NCBIfam" id="TIGR01275">
    <property type="entry name" value="ACC_deam_rel"/>
    <property type="match status" value="1"/>
</dbReference>
<proteinExistence type="inferred from homology"/>
<dbReference type="InterPro" id="IPR001926">
    <property type="entry name" value="TrpB-like_PALP"/>
</dbReference>
<evidence type="ECO:0000256" key="5">
    <source>
        <dbReference type="PIRSR" id="PIRSR006278-2"/>
    </source>
</evidence>
<dbReference type="PANTHER" id="PTHR43780:SF2">
    <property type="entry name" value="1-AMINOCYCLOPROPANE-1-CARBOXYLATE DEAMINASE-RELATED"/>
    <property type="match status" value="1"/>
</dbReference>
<dbReference type="PIRSF" id="PIRSF006278">
    <property type="entry name" value="ACCD_DCysDesulf"/>
    <property type="match status" value="1"/>
</dbReference>
<evidence type="ECO:0000256" key="3">
    <source>
        <dbReference type="ARBA" id="ARBA00022898"/>
    </source>
</evidence>
<dbReference type="InterPro" id="IPR005966">
    <property type="entry name" value="D-Cys_desShydrase"/>
</dbReference>
<dbReference type="AlphaFoldDB" id="A0A537JIY0"/>
<reference evidence="7 8" key="1">
    <citation type="journal article" date="2019" name="Nat. Microbiol.">
        <title>Mediterranean grassland soil C-N compound turnover is dependent on rainfall and depth, and is mediated by genomically divergent microorganisms.</title>
        <authorList>
            <person name="Diamond S."/>
            <person name="Andeer P.F."/>
            <person name="Li Z."/>
            <person name="Crits-Christoph A."/>
            <person name="Burstein D."/>
            <person name="Anantharaman K."/>
            <person name="Lane K.R."/>
            <person name="Thomas B.C."/>
            <person name="Pan C."/>
            <person name="Northen T.R."/>
            <person name="Banfield J.F."/>
        </authorList>
    </citation>
    <scope>NUCLEOTIDE SEQUENCE [LARGE SCALE GENOMIC DNA]</scope>
    <source>
        <strain evidence="7">NP_7</strain>
    </source>
</reference>
<evidence type="ECO:0000256" key="4">
    <source>
        <dbReference type="PIRSR" id="PIRSR006278-1"/>
    </source>
</evidence>
<dbReference type="GO" id="GO:1901605">
    <property type="term" value="P:alpha-amino acid metabolic process"/>
    <property type="evidence" value="ECO:0007669"/>
    <property type="project" value="UniProtKB-ARBA"/>
</dbReference>
<keyword evidence="3 5" id="KW-0663">Pyridoxal phosphate</keyword>
<name>A0A537JIY0_9BACT</name>
<protein>
    <submittedName>
        <fullName evidence="7">D-cysteine desulfhydrase family protein</fullName>
    </submittedName>
</protein>
<accession>A0A537JIY0</accession>
<evidence type="ECO:0000259" key="6">
    <source>
        <dbReference type="Pfam" id="PF00291"/>
    </source>
</evidence>
<organism evidence="7 8">
    <name type="scientific">Candidatus Segetimicrobium genomatis</name>
    <dbReference type="NCBI Taxonomy" id="2569760"/>
    <lineage>
        <taxon>Bacteria</taxon>
        <taxon>Bacillati</taxon>
        <taxon>Candidatus Sysuimicrobiota</taxon>
        <taxon>Candidatus Sysuimicrobiia</taxon>
        <taxon>Candidatus Sysuimicrobiales</taxon>
        <taxon>Candidatus Segetimicrobiaceae</taxon>
        <taxon>Candidatus Segetimicrobium</taxon>
    </lineage>
</organism>
<comment type="similarity">
    <text evidence="2">Belongs to the ACC deaminase/D-cysteine desulfhydrase family.</text>
</comment>
<dbReference type="Gene3D" id="3.40.50.1100">
    <property type="match status" value="2"/>
</dbReference>
<dbReference type="Pfam" id="PF00291">
    <property type="entry name" value="PALP"/>
    <property type="match status" value="1"/>
</dbReference>
<feature type="active site" description="Nucleophile" evidence="4">
    <location>
        <position position="80"/>
    </location>
</feature>
<dbReference type="EMBL" id="VBAO01000075">
    <property type="protein sequence ID" value="TMI83454.1"/>
    <property type="molecule type" value="Genomic_DNA"/>
</dbReference>
<feature type="domain" description="Tryptophan synthase beta chain-like PALP" evidence="6">
    <location>
        <begin position="11"/>
        <end position="318"/>
    </location>
</feature>
<sequence length="334" mass="34930">MQLARLPRVRLAPLPTPLEEAPRLRHALGGGRGGPRVLVKRDDLTGLGMGGNKVRKLEFHLGDALAQGCDVLVTTGAIQSNHCRVTAAAACRAGLEAVLILRPGEPQDVQGNLLLDRVFGARIRIAPGPTSASVEAAVAEEMDALRREGRRPYLVPKGASTALGAAAYVEAYMEMLGQTTTMGAVVDAIVFCTGSGGTHAGLLAGAVLCQSGVEVVGISDGASRAELAPIVTSLINDVAETLDVAIRVAPEAVIVLEDYGGTYGVPTPECLDAIRLAARTEGLLLDPVYTGKAMAGLADLVRRGRWREDQTVVFWHTGGQPALFAHARALEGPE</sequence>
<evidence type="ECO:0000313" key="8">
    <source>
        <dbReference type="Proteomes" id="UP000320048"/>
    </source>
</evidence>
<comment type="caution">
    <text evidence="7">The sequence shown here is derived from an EMBL/GenBank/DDBJ whole genome shotgun (WGS) entry which is preliminary data.</text>
</comment>
<dbReference type="GO" id="GO:0019148">
    <property type="term" value="F:D-cysteine desulfhydrase activity"/>
    <property type="evidence" value="ECO:0007669"/>
    <property type="project" value="TreeGrafter"/>
</dbReference>